<dbReference type="SUPFAM" id="SSF81321">
    <property type="entry name" value="Family A G protein-coupled receptor-like"/>
    <property type="match status" value="1"/>
</dbReference>
<dbReference type="EMBL" id="JAZGQO010000015">
    <property type="protein sequence ID" value="KAK6169414.1"/>
    <property type="molecule type" value="Genomic_DNA"/>
</dbReference>
<reference evidence="10 11" key="1">
    <citation type="submission" date="2024-01" db="EMBL/GenBank/DDBJ databases">
        <title>The genome of the rayed Mediterranean limpet Patella caerulea (Linnaeus, 1758).</title>
        <authorList>
            <person name="Anh-Thu Weber A."/>
            <person name="Halstead-Nussloch G."/>
        </authorList>
    </citation>
    <scope>NUCLEOTIDE SEQUENCE [LARGE SCALE GENOMIC DNA]</scope>
    <source>
        <strain evidence="10">AATW-2023a</strain>
        <tissue evidence="10">Whole specimen</tissue>
    </source>
</reference>
<feature type="transmembrane region" description="Helical" evidence="8">
    <location>
        <begin position="113"/>
        <end position="143"/>
    </location>
</feature>
<keyword evidence="7" id="KW-0807">Transducer</keyword>
<dbReference type="AlphaFoldDB" id="A0AAN8J0C0"/>
<keyword evidence="5 8" id="KW-0472">Membrane</keyword>
<keyword evidence="4" id="KW-0297">G-protein coupled receptor</keyword>
<dbReference type="GO" id="GO:0004930">
    <property type="term" value="F:G protein-coupled receptor activity"/>
    <property type="evidence" value="ECO:0007669"/>
    <property type="project" value="UniProtKB-KW"/>
</dbReference>
<feature type="transmembrane region" description="Helical" evidence="8">
    <location>
        <begin position="51"/>
        <end position="71"/>
    </location>
</feature>
<keyword evidence="6" id="KW-0675">Receptor</keyword>
<proteinExistence type="predicted"/>
<evidence type="ECO:0000256" key="4">
    <source>
        <dbReference type="ARBA" id="ARBA00023040"/>
    </source>
</evidence>
<evidence type="ECO:0000313" key="10">
    <source>
        <dbReference type="EMBL" id="KAK6169414.1"/>
    </source>
</evidence>
<feature type="transmembrane region" description="Helical" evidence="8">
    <location>
        <begin position="215"/>
        <end position="234"/>
    </location>
</feature>
<dbReference type="Pfam" id="PF00001">
    <property type="entry name" value="7tm_1"/>
    <property type="match status" value="1"/>
</dbReference>
<evidence type="ECO:0000256" key="2">
    <source>
        <dbReference type="ARBA" id="ARBA00022692"/>
    </source>
</evidence>
<feature type="transmembrane region" description="Helical" evidence="8">
    <location>
        <begin position="269"/>
        <end position="285"/>
    </location>
</feature>
<evidence type="ECO:0000256" key="6">
    <source>
        <dbReference type="ARBA" id="ARBA00023170"/>
    </source>
</evidence>
<evidence type="ECO:0000313" key="11">
    <source>
        <dbReference type="Proteomes" id="UP001347796"/>
    </source>
</evidence>
<evidence type="ECO:0000256" key="7">
    <source>
        <dbReference type="ARBA" id="ARBA00023224"/>
    </source>
</evidence>
<protein>
    <recommendedName>
        <fullName evidence="9">G-protein coupled receptors family 1 profile domain-containing protein</fullName>
    </recommendedName>
</protein>
<sequence>MTMSSIQQEDYDGEPFSPLQLNVTNASTDIWMYPPRPPIPRLVQAIDLFNYYSVPIIVVLGSIGNILSYLVFTKTRVKKVSSVRYLAAIAITDTGFLWTFFFTPLQMYYNQPIITYVGVCQVVTFLNYAFTFLCIWYMVALVVDRFISLYMPLRKSSMCTVFRAKIVIVGLAAMAVVCYSYVTYFYGTDGDYGQYCVPFLVFQGHYQNLDRIDTVFVAVIPYVIITILIVLILIRSCEYYRISASAEICPRSESRRRAGRQTSHPPTRITRVLCPVIIITLLFNIPQNVIRTLIRFDEGVSKMEIHKWLMLCRIPYLLNFAVKGFLYFVCSGCFRRRLRDYVCEFRLKIKHSCANRTTRTPDPQIIQLEESNPVKKGEAKLLQTAI</sequence>
<feature type="transmembrane region" description="Helical" evidence="8">
    <location>
        <begin position="164"/>
        <end position="182"/>
    </location>
</feature>
<dbReference type="InterPro" id="IPR000276">
    <property type="entry name" value="GPCR_Rhodpsn"/>
</dbReference>
<keyword evidence="3 8" id="KW-1133">Transmembrane helix</keyword>
<evidence type="ECO:0000256" key="3">
    <source>
        <dbReference type="ARBA" id="ARBA00022989"/>
    </source>
</evidence>
<keyword evidence="11" id="KW-1185">Reference proteome</keyword>
<evidence type="ECO:0000256" key="1">
    <source>
        <dbReference type="ARBA" id="ARBA00004141"/>
    </source>
</evidence>
<feature type="transmembrane region" description="Helical" evidence="8">
    <location>
        <begin position="305"/>
        <end position="329"/>
    </location>
</feature>
<evidence type="ECO:0000259" key="9">
    <source>
        <dbReference type="PROSITE" id="PS50262"/>
    </source>
</evidence>
<dbReference type="PANTHER" id="PTHR24243">
    <property type="entry name" value="G-PROTEIN COUPLED RECEPTOR"/>
    <property type="match status" value="1"/>
</dbReference>
<dbReference type="Gene3D" id="1.20.1070.10">
    <property type="entry name" value="Rhodopsin 7-helix transmembrane proteins"/>
    <property type="match status" value="1"/>
</dbReference>
<keyword evidence="2 8" id="KW-0812">Transmembrane</keyword>
<feature type="transmembrane region" description="Helical" evidence="8">
    <location>
        <begin position="83"/>
        <end position="101"/>
    </location>
</feature>
<gene>
    <name evidence="10" type="ORF">SNE40_020476</name>
</gene>
<evidence type="ECO:0000256" key="8">
    <source>
        <dbReference type="SAM" id="Phobius"/>
    </source>
</evidence>
<dbReference type="PANTHER" id="PTHR24243:SF230">
    <property type="entry name" value="G-PROTEIN COUPLED RECEPTORS FAMILY 1 PROFILE DOMAIN-CONTAINING PROTEIN"/>
    <property type="match status" value="1"/>
</dbReference>
<dbReference type="InterPro" id="IPR017452">
    <property type="entry name" value="GPCR_Rhodpsn_7TM"/>
</dbReference>
<dbReference type="Proteomes" id="UP001347796">
    <property type="component" value="Unassembled WGS sequence"/>
</dbReference>
<comment type="caution">
    <text evidence="10">The sequence shown here is derived from an EMBL/GenBank/DDBJ whole genome shotgun (WGS) entry which is preliminary data.</text>
</comment>
<feature type="domain" description="G-protein coupled receptors family 1 profile" evidence="9">
    <location>
        <begin position="64"/>
        <end position="327"/>
    </location>
</feature>
<organism evidence="10 11">
    <name type="scientific">Patella caerulea</name>
    <name type="common">Rayed Mediterranean limpet</name>
    <dbReference type="NCBI Taxonomy" id="87958"/>
    <lineage>
        <taxon>Eukaryota</taxon>
        <taxon>Metazoa</taxon>
        <taxon>Spiralia</taxon>
        <taxon>Lophotrochozoa</taxon>
        <taxon>Mollusca</taxon>
        <taxon>Gastropoda</taxon>
        <taxon>Patellogastropoda</taxon>
        <taxon>Patelloidea</taxon>
        <taxon>Patellidae</taxon>
        <taxon>Patella</taxon>
    </lineage>
</organism>
<dbReference type="GO" id="GO:0005886">
    <property type="term" value="C:plasma membrane"/>
    <property type="evidence" value="ECO:0007669"/>
    <property type="project" value="TreeGrafter"/>
</dbReference>
<dbReference type="PROSITE" id="PS50262">
    <property type="entry name" value="G_PROTEIN_RECEP_F1_2"/>
    <property type="match status" value="1"/>
</dbReference>
<comment type="subcellular location">
    <subcellularLocation>
        <location evidence="1">Membrane</location>
        <topology evidence="1">Multi-pass membrane protein</topology>
    </subcellularLocation>
</comment>
<evidence type="ECO:0000256" key="5">
    <source>
        <dbReference type="ARBA" id="ARBA00023136"/>
    </source>
</evidence>
<name>A0AAN8J0C0_PATCE</name>
<accession>A0AAN8J0C0</accession>